<dbReference type="Proteomes" id="UP000216225">
    <property type="component" value="Unassembled WGS sequence"/>
</dbReference>
<sequence>MDTLRSLNRLRWWIAAWFIFSLGATLASPLVQPRSMELVCSAGSGATLVVHAKTGNAVLDTLGMDCGLCLLGSAPPQPAAHAQPALPIVHSRPAPPPEAPAIIPMAAPPPARGPPSFSV</sequence>
<reference evidence="2 3" key="1">
    <citation type="submission" date="2018-09" db="EMBL/GenBank/DDBJ databases">
        <title>Genome comparison of Alicycliphilus sp. BQ1, a polyurethanolytic bacterium, with its closest phylogenetic relatives Alicycliphilus denitrificans BC and K601, unable to attack polyurethane.</title>
        <authorList>
            <person name="Loza-Tavera H."/>
            <person name="Lozano L."/>
            <person name="Cevallos M."/>
            <person name="Maya-Lucas O."/>
            <person name="Garcia-Mena J."/>
            <person name="Hernandez J."/>
        </authorList>
    </citation>
    <scope>NUCLEOTIDE SEQUENCE [LARGE SCALE GENOMIC DNA]</scope>
    <source>
        <strain evidence="2 3">BQ1</strain>
    </source>
</reference>
<dbReference type="RefSeq" id="WP_094437787.1">
    <property type="nucleotide sequence ID" value="NZ_NKDB02000002.1"/>
</dbReference>
<dbReference type="AlphaFoldDB" id="A0A3R7FE88"/>
<gene>
    <name evidence="2" type="ORF">CE154_009120</name>
</gene>
<protein>
    <recommendedName>
        <fullName evidence="4">DUF2946 domain-containing protein</fullName>
    </recommendedName>
</protein>
<proteinExistence type="predicted"/>
<evidence type="ECO:0000313" key="3">
    <source>
        <dbReference type="Proteomes" id="UP000216225"/>
    </source>
</evidence>
<evidence type="ECO:0000256" key="1">
    <source>
        <dbReference type="SAM" id="MobiDB-lite"/>
    </source>
</evidence>
<name>A0A3R7FE88_9BURK</name>
<comment type="caution">
    <text evidence="2">The sequence shown here is derived from an EMBL/GenBank/DDBJ whole genome shotgun (WGS) entry which is preliminary data.</text>
</comment>
<organism evidence="2 3">
    <name type="scientific">Alicycliphilus denitrificans</name>
    <dbReference type="NCBI Taxonomy" id="179636"/>
    <lineage>
        <taxon>Bacteria</taxon>
        <taxon>Pseudomonadati</taxon>
        <taxon>Pseudomonadota</taxon>
        <taxon>Betaproteobacteria</taxon>
        <taxon>Burkholderiales</taxon>
        <taxon>Comamonadaceae</taxon>
        <taxon>Alicycliphilus</taxon>
    </lineage>
</organism>
<accession>A0A3R7FE88</accession>
<dbReference type="EMBL" id="NKDB02000002">
    <property type="protein sequence ID" value="RKJ96202.1"/>
    <property type="molecule type" value="Genomic_DNA"/>
</dbReference>
<evidence type="ECO:0008006" key="4">
    <source>
        <dbReference type="Google" id="ProtNLM"/>
    </source>
</evidence>
<evidence type="ECO:0000313" key="2">
    <source>
        <dbReference type="EMBL" id="RKJ96202.1"/>
    </source>
</evidence>
<feature type="region of interest" description="Disordered" evidence="1">
    <location>
        <begin position="77"/>
        <end position="119"/>
    </location>
</feature>